<sequence length="559" mass="63190">MKSASQNTAVYWLGLLLGLAILIGLGQLIRFRVDLTEDQRYSLHEATEAVLDSLNEDIHVEILLSGEDLPAGMRRLQRSIEEQVRTFDAYSDRKISFSYFDPLSLAEEEQEEFILQLADYGINPTTLFVNQAAGQQTKLIFPGILIYSEEFETGALVLKGEKGMGEEQILNQSIENLEFELSNAIRKLTRSDMGAIAMIIGHEEMKEDDGYGLVEALDGDFEIFKVPLEQARTVQDLVNFKIIFIQGPQQAFSEREIYLLDQYVMQGGNLVVLSDGVQVDVREAGGEGTLAMPYENGLENLLFKYGVRINKDLIQDLNFGYFPVMGGNFGDQEQMVPLPWPFYIQSTRMYPHPITKGLDLIYLRFASSLDTVLAPGVKKTPLFFTSDLSRVLTAPVRVAFSDMQREPDIEQFPMQNLPLAYLLEGEFTSLYKNRFLPEGFDQSGFKESGRGKVVVIGDGELFQSQSDFQTGRPLNLGEDPFNQNIYANRLLLRNLAQYLDNPEGIIASRTRSFQVRQLNRVKISQEKTKWQLINVGLPVVFLLLFGGAVAAIRRKKYSR</sequence>
<evidence type="ECO:0000313" key="5">
    <source>
        <dbReference type="Proteomes" id="UP000050421"/>
    </source>
</evidence>
<dbReference type="InterPro" id="IPR019863">
    <property type="entry name" value="Motility-assoc_ABC-rel_GldG"/>
</dbReference>
<feature type="domain" description="ABC-type uncharacterised transport system" evidence="2">
    <location>
        <begin position="196"/>
        <end position="494"/>
    </location>
</feature>
<dbReference type="InterPro" id="IPR055396">
    <property type="entry name" value="DUF7088"/>
</dbReference>
<proteinExistence type="predicted"/>
<feature type="domain" description="DUF7088" evidence="3">
    <location>
        <begin position="37"/>
        <end position="146"/>
    </location>
</feature>
<evidence type="ECO:0000256" key="1">
    <source>
        <dbReference type="SAM" id="Phobius"/>
    </source>
</evidence>
<dbReference type="NCBIfam" id="TIGR03521">
    <property type="entry name" value="GldG"/>
    <property type="match status" value="1"/>
</dbReference>
<feature type="transmembrane region" description="Helical" evidence="1">
    <location>
        <begin position="9"/>
        <end position="29"/>
    </location>
</feature>
<evidence type="ECO:0000259" key="3">
    <source>
        <dbReference type="Pfam" id="PF23357"/>
    </source>
</evidence>
<dbReference type="OrthoDB" id="9777219at2"/>
<dbReference type="STRING" id="1305737.GCA_000526355_02326"/>
<dbReference type="Proteomes" id="UP000050421">
    <property type="component" value="Unassembled WGS sequence"/>
</dbReference>
<accession>A0A0P7YLY2</accession>
<name>A0A0P7YLY2_9BACT</name>
<dbReference type="Pfam" id="PF09822">
    <property type="entry name" value="ABC_transp_aux"/>
    <property type="match status" value="1"/>
</dbReference>
<keyword evidence="1" id="KW-1133">Transmembrane helix</keyword>
<evidence type="ECO:0000313" key="4">
    <source>
        <dbReference type="EMBL" id="KPQ16199.1"/>
    </source>
</evidence>
<comment type="caution">
    <text evidence="4">The sequence shown here is derived from an EMBL/GenBank/DDBJ whole genome shotgun (WGS) entry which is preliminary data.</text>
</comment>
<dbReference type="Pfam" id="PF23357">
    <property type="entry name" value="DUF7088"/>
    <property type="match status" value="1"/>
</dbReference>
<dbReference type="eggNOG" id="COG3225">
    <property type="taxonomic scope" value="Bacteria"/>
</dbReference>
<organism evidence="4 5">
    <name type="scientific">Algoriphagus marincola HL-49</name>
    <dbReference type="NCBI Taxonomy" id="1305737"/>
    <lineage>
        <taxon>Bacteria</taxon>
        <taxon>Pseudomonadati</taxon>
        <taxon>Bacteroidota</taxon>
        <taxon>Cytophagia</taxon>
        <taxon>Cytophagales</taxon>
        <taxon>Cyclobacteriaceae</taxon>
        <taxon>Algoriphagus</taxon>
    </lineage>
</organism>
<keyword evidence="1" id="KW-0472">Membrane</keyword>
<dbReference type="EMBL" id="LJXT01000042">
    <property type="protein sequence ID" value="KPQ16199.1"/>
    <property type="molecule type" value="Genomic_DNA"/>
</dbReference>
<reference evidence="4 5" key="1">
    <citation type="submission" date="2015-09" db="EMBL/GenBank/DDBJ databases">
        <title>Identification and resolution of microdiversity through metagenomic sequencing of parallel consortia.</title>
        <authorList>
            <person name="Nelson W.C."/>
            <person name="Romine M.F."/>
            <person name="Lindemann S.R."/>
        </authorList>
    </citation>
    <scope>NUCLEOTIDE SEQUENCE [LARGE SCALE GENOMIC DNA]</scope>
    <source>
        <strain evidence="4">HL-49</strain>
    </source>
</reference>
<dbReference type="InterPro" id="IPR019196">
    <property type="entry name" value="ABC_transp_unknown"/>
</dbReference>
<feature type="transmembrane region" description="Helical" evidence="1">
    <location>
        <begin position="530"/>
        <end position="552"/>
    </location>
</feature>
<gene>
    <name evidence="4" type="primary">gldG</name>
    <name evidence="4" type="ORF">HLUCCX10_08160</name>
</gene>
<protein>
    <submittedName>
        <fullName evidence="4">Gliding motility-associated ABC-type uptake system substrate-binding component GldG</fullName>
    </submittedName>
</protein>
<dbReference type="AlphaFoldDB" id="A0A0P7YLY2"/>
<evidence type="ECO:0000259" key="2">
    <source>
        <dbReference type="Pfam" id="PF09822"/>
    </source>
</evidence>
<dbReference type="PATRIC" id="fig|1305737.6.peg.2280"/>
<keyword evidence="1" id="KW-0812">Transmembrane</keyword>